<evidence type="ECO:0000313" key="1">
    <source>
        <dbReference type="EMBL" id="MEQ2205910.1"/>
    </source>
</evidence>
<accession>A0ABV0RCS8</accession>
<reference evidence="1 2" key="1">
    <citation type="submission" date="2021-06" db="EMBL/GenBank/DDBJ databases">
        <authorList>
            <person name="Palmer J.M."/>
        </authorList>
    </citation>
    <scope>NUCLEOTIDE SEQUENCE [LARGE SCALE GENOMIC DNA]</scope>
    <source>
        <strain evidence="1 2">XC_2019</strain>
        <tissue evidence="1">Muscle</tissue>
    </source>
</reference>
<name>A0ABV0RCS8_9TELE</name>
<organism evidence="1 2">
    <name type="scientific">Xenoophorus captivus</name>
    <dbReference type="NCBI Taxonomy" id="1517983"/>
    <lineage>
        <taxon>Eukaryota</taxon>
        <taxon>Metazoa</taxon>
        <taxon>Chordata</taxon>
        <taxon>Craniata</taxon>
        <taxon>Vertebrata</taxon>
        <taxon>Euteleostomi</taxon>
        <taxon>Actinopterygii</taxon>
        <taxon>Neopterygii</taxon>
        <taxon>Teleostei</taxon>
        <taxon>Neoteleostei</taxon>
        <taxon>Acanthomorphata</taxon>
        <taxon>Ovalentaria</taxon>
        <taxon>Atherinomorphae</taxon>
        <taxon>Cyprinodontiformes</taxon>
        <taxon>Goodeidae</taxon>
        <taxon>Xenoophorus</taxon>
    </lineage>
</organism>
<comment type="caution">
    <text evidence="1">The sequence shown here is derived from an EMBL/GenBank/DDBJ whole genome shotgun (WGS) entry which is preliminary data.</text>
</comment>
<proteinExistence type="predicted"/>
<sequence length="144" mass="15810">MVAVLKPHSFMVVDWNGEEPFLILPQGSPVLATFTSSSLLNSFRCCFISDTAFVTEPKENLAISCCILSMERIMSLNIFSHSCSALWAEFYRGRQAGAGSFPCASEWASCCKSPCTLDRGTSRCGPHGPSRSLGRWSRKCVRMG</sequence>
<dbReference type="Proteomes" id="UP001434883">
    <property type="component" value="Unassembled WGS sequence"/>
</dbReference>
<dbReference type="EMBL" id="JAHRIN010042386">
    <property type="protein sequence ID" value="MEQ2205910.1"/>
    <property type="molecule type" value="Genomic_DNA"/>
</dbReference>
<keyword evidence="2" id="KW-1185">Reference proteome</keyword>
<gene>
    <name evidence="1" type="ORF">XENOCAPTIV_017991</name>
</gene>
<evidence type="ECO:0000313" key="2">
    <source>
        <dbReference type="Proteomes" id="UP001434883"/>
    </source>
</evidence>
<protein>
    <submittedName>
        <fullName evidence="1">Uncharacterized protein</fullName>
    </submittedName>
</protein>